<organism evidence="1">
    <name type="scientific">hydrothermal vent metagenome</name>
    <dbReference type="NCBI Taxonomy" id="652676"/>
    <lineage>
        <taxon>unclassified sequences</taxon>
        <taxon>metagenomes</taxon>
        <taxon>ecological metagenomes</taxon>
    </lineage>
</organism>
<protein>
    <submittedName>
        <fullName evidence="1">Uncharacterized protein</fullName>
    </submittedName>
</protein>
<dbReference type="AlphaFoldDB" id="A0A3B1BKL7"/>
<sequence length="321" mass="36096">MAFQEIIKVTDDMQSFTTITILTGIIFLSTLCMTKAQETNLILNDVAQDDDGDGDDTDMILDDIDMILRDYHVIILENQSEVSLHVGFDYTQGDYGNLTNTKMIYMPISLNYTVEAWRFRVSSGYISVMGEENIIPGIGFATLLTDPSVGDIGQGNDNGIGDIFLSTTYAFNELRADNLYFDITAQIKIPTTGVAKGLSTGKTDFSLQFGMTKIIGNFLPFATFGYRYVGKTEYYDLQNIWFASLGMAYYLNRDITLGLSYDLRKSVNVNTTNLQEIQVYMDYRFPESWGTENWGAYFYGITGLSDNSPDIGGGFQLKYYF</sequence>
<evidence type="ECO:0000313" key="1">
    <source>
        <dbReference type="EMBL" id="VAX06755.1"/>
    </source>
</evidence>
<accession>A0A3B1BKL7</accession>
<dbReference type="InterPro" id="IPR025737">
    <property type="entry name" value="FApF"/>
</dbReference>
<gene>
    <name evidence="1" type="ORF">MNBD_ALPHA03-381</name>
</gene>
<name>A0A3B1BKL7_9ZZZZ</name>
<dbReference type="EMBL" id="UOFW01000181">
    <property type="protein sequence ID" value="VAX06755.1"/>
    <property type="molecule type" value="Genomic_DNA"/>
</dbReference>
<reference evidence="1" key="1">
    <citation type="submission" date="2018-06" db="EMBL/GenBank/DDBJ databases">
        <authorList>
            <person name="Zhirakovskaya E."/>
        </authorList>
    </citation>
    <scope>NUCLEOTIDE SEQUENCE</scope>
</reference>
<proteinExistence type="predicted"/>
<dbReference type="Pfam" id="PF13557">
    <property type="entry name" value="Phenol_MetA_deg"/>
    <property type="match status" value="1"/>
</dbReference>